<comment type="caution">
    <text evidence="1">The sequence shown here is derived from an EMBL/GenBank/DDBJ whole genome shotgun (WGS) entry which is preliminary data.</text>
</comment>
<organism evidence="1 2">
    <name type="scientific">Arthrobacter caoxuetaonis</name>
    <dbReference type="NCBI Taxonomy" id="2886935"/>
    <lineage>
        <taxon>Bacteria</taxon>
        <taxon>Bacillati</taxon>
        <taxon>Actinomycetota</taxon>
        <taxon>Actinomycetes</taxon>
        <taxon>Micrococcales</taxon>
        <taxon>Micrococcaceae</taxon>
        <taxon>Arthrobacter</taxon>
    </lineage>
</organism>
<dbReference type="Proteomes" id="UP001139158">
    <property type="component" value="Unassembled WGS sequence"/>
</dbReference>
<dbReference type="AlphaFoldDB" id="A0A9X1MJ22"/>
<sequence length="278" mass="31670">MTENTRDIIRGIAAADKGAQHTLINTFISERWGLFKQIGWSLCRNFGVSTDGHGDDFTSMVAEEAYKMLLEHLADEEELDRVEVWEGMLKLRARQVVRNYLDREMAPAAEMTSALRRVRLLNQTRDAMRMELKREPTDCEVVETHNEKMRRTRSNAVKQGVIASVDDLRTYRACADVDDHDRAEPIDTEFVLHPVEGPRFLKLLVQRTAEYNERLGTAAELWLGGLFSGEYPPRISSIEEIADAMGVSRSTARSYVRKIKEYAVLVAEEEFDITAGDV</sequence>
<keyword evidence="2" id="KW-1185">Reference proteome</keyword>
<name>A0A9X1MJ22_9MICC</name>
<dbReference type="EMBL" id="JAJFZV010000018">
    <property type="protein sequence ID" value="MCC3299449.1"/>
    <property type="molecule type" value="Genomic_DNA"/>
</dbReference>
<gene>
    <name evidence="1" type="ORF">LJ757_16775</name>
</gene>
<proteinExistence type="predicted"/>
<accession>A0A9X1MJ22</accession>
<evidence type="ECO:0000313" key="2">
    <source>
        <dbReference type="Proteomes" id="UP001139158"/>
    </source>
</evidence>
<evidence type="ECO:0000313" key="1">
    <source>
        <dbReference type="EMBL" id="MCC3299449.1"/>
    </source>
</evidence>
<reference evidence="1" key="1">
    <citation type="submission" date="2021-10" db="EMBL/GenBank/DDBJ databases">
        <title>Novel species in genus Arthrobacter.</title>
        <authorList>
            <person name="Liu Y."/>
        </authorList>
    </citation>
    <scope>NUCLEOTIDE SEQUENCE</scope>
    <source>
        <strain evidence="1">Zg-Y453</strain>
    </source>
</reference>
<protein>
    <submittedName>
        <fullName evidence="1">Uncharacterized protein</fullName>
    </submittedName>
</protein>
<dbReference type="RefSeq" id="WP_227897435.1">
    <property type="nucleotide sequence ID" value="NZ_CP099467.1"/>
</dbReference>